<dbReference type="Pfam" id="PF00858">
    <property type="entry name" value="ASC"/>
    <property type="match status" value="1"/>
</dbReference>
<dbReference type="PANTHER" id="PTHR11690">
    <property type="entry name" value="AMILORIDE-SENSITIVE SODIUM CHANNEL-RELATED"/>
    <property type="match status" value="1"/>
</dbReference>
<evidence type="ECO:0000313" key="13">
    <source>
        <dbReference type="EMBL" id="GFT63653.1"/>
    </source>
</evidence>
<protein>
    <submittedName>
        <fullName evidence="13">Uncharacterized protein</fullName>
    </submittedName>
</protein>
<evidence type="ECO:0000256" key="3">
    <source>
        <dbReference type="ARBA" id="ARBA00022448"/>
    </source>
</evidence>
<keyword evidence="8 12" id="KW-0406">Ion transport</keyword>
<keyword evidence="11 12" id="KW-0407">Ion channel</keyword>
<evidence type="ECO:0000313" key="14">
    <source>
        <dbReference type="Proteomes" id="UP000887013"/>
    </source>
</evidence>
<evidence type="ECO:0000256" key="11">
    <source>
        <dbReference type="ARBA" id="ARBA00023303"/>
    </source>
</evidence>
<reference evidence="13" key="1">
    <citation type="submission" date="2020-08" db="EMBL/GenBank/DDBJ databases">
        <title>Multicomponent nature underlies the extraordinary mechanical properties of spider dragline silk.</title>
        <authorList>
            <person name="Kono N."/>
            <person name="Nakamura H."/>
            <person name="Mori M."/>
            <person name="Yoshida Y."/>
            <person name="Ohtoshi R."/>
            <person name="Malay A.D."/>
            <person name="Moran D.A.P."/>
            <person name="Tomita M."/>
            <person name="Numata K."/>
            <person name="Arakawa K."/>
        </authorList>
    </citation>
    <scope>NUCLEOTIDE SEQUENCE</scope>
</reference>
<dbReference type="OrthoDB" id="6423739at2759"/>
<keyword evidence="10 12" id="KW-0739">Sodium transport</keyword>
<keyword evidence="7" id="KW-0915">Sodium</keyword>
<organism evidence="13 14">
    <name type="scientific">Nephila pilipes</name>
    <name type="common">Giant wood spider</name>
    <name type="synonym">Nephila maculata</name>
    <dbReference type="NCBI Taxonomy" id="299642"/>
    <lineage>
        <taxon>Eukaryota</taxon>
        <taxon>Metazoa</taxon>
        <taxon>Ecdysozoa</taxon>
        <taxon>Arthropoda</taxon>
        <taxon>Chelicerata</taxon>
        <taxon>Arachnida</taxon>
        <taxon>Araneae</taxon>
        <taxon>Araneomorphae</taxon>
        <taxon>Entelegynae</taxon>
        <taxon>Araneoidea</taxon>
        <taxon>Nephilidae</taxon>
        <taxon>Nephila</taxon>
    </lineage>
</organism>
<keyword evidence="3 12" id="KW-0813">Transport</keyword>
<gene>
    <name evidence="13" type="primary">AVEN_224133_1</name>
    <name evidence="13" type="ORF">NPIL_111891</name>
</gene>
<evidence type="ECO:0000256" key="9">
    <source>
        <dbReference type="ARBA" id="ARBA00023136"/>
    </source>
</evidence>
<evidence type="ECO:0000256" key="6">
    <source>
        <dbReference type="ARBA" id="ARBA00022989"/>
    </source>
</evidence>
<sequence length="358" mass="41976">MSESSKRRMWKMRFTGKLLKSAIFIVCVGCFSWQSADFLQLYLTYPTATSVDVNFPEVLIKPAVTICSSNPVSRWAFCYKYPHLCQKPNNLTKFCKKQPHFCKYGTSDLVIPKLGYYANDSSYEIHLALMEIYMHLDGGGYWSWERPYLEDKGSKLKPIFVYDYERLVYITCYSSNLHIYGSEEVETIYSNETFETPHSMNRIITENLEWNSFYPWTAPQILLSVHSPFVPINPFDEGVLLENFHDYFINLKLCRLRVERLVFSVFVREIGKETHYEQLSEEFIKALVLQSTLYFYSEKVRPKNSTFSNLLITPTVRITKVYGKRTITLDLVHKKCAEKGVRGIFLSHAMVVRKDIRW</sequence>
<keyword evidence="9" id="KW-0472">Membrane</keyword>
<keyword evidence="4 12" id="KW-0894">Sodium channel</keyword>
<dbReference type="GO" id="GO:0005886">
    <property type="term" value="C:plasma membrane"/>
    <property type="evidence" value="ECO:0007669"/>
    <property type="project" value="TreeGrafter"/>
</dbReference>
<keyword evidence="14" id="KW-1185">Reference proteome</keyword>
<comment type="subcellular location">
    <subcellularLocation>
        <location evidence="1">Membrane</location>
        <topology evidence="1">Multi-pass membrane protein</topology>
    </subcellularLocation>
</comment>
<dbReference type="GO" id="GO:0015280">
    <property type="term" value="F:ligand-gated sodium channel activity"/>
    <property type="evidence" value="ECO:0007669"/>
    <property type="project" value="TreeGrafter"/>
</dbReference>
<keyword evidence="5 12" id="KW-0812">Transmembrane</keyword>
<accession>A0A8X6PCJ2</accession>
<dbReference type="Proteomes" id="UP000887013">
    <property type="component" value="Unassembled WGS sequence"/>
</dbReference>
<dbReference type="AlphaFoldDB" id="A0A8X6PCJ2"/>
<evidence type="ECO:0000256" key="4">
    <source>
        <dbReference type="ARBA" id="ARBA00022461"/>
    </source>
</evidence>
<evidence type="ECO:0000256" key="8">
    <source>
        <dbReference type="ARBA" id="ARBA00023065"/>
    </source>
</evidence>
<evidence type="ECO:0000256" key="10">
    <source>
        <dbReference type="ARBA" id="ARBA00023201"/>
    </source>
</evidence>
<evidence type="ECO:0000256" key="5">
    <source>
        <dbReference type="ARBA" id="ARBA00022692"/>
    </source>
</evidence>
<evidence type="ECO:0000256" key="12">
    <source>
        <dbReference type="RuleBase" id="RU000679"/>
    </source>
</evidence>
<evidence type="ECO:0000256" key="2">
    <source>
        <dbReference type="ARBA" id="ARBA00007193"/>
    </source>
</evidence>
<comment type="similarity">
    <text evidence="2 12">Belongs to the amiloride-sensitive sodium channel (TC 1.A.6) family.</text>
</comment>
<proteinExistence type="inferred from homology"/>
<keyword evidence="6" id="KW-1133">Transmembrane helix</keyword>
<evidence type="ECO:0000256" key="1">
    <source>
        <dbReference type="ARBA" id="ARBA00004141"/>
    </source>
</evidence>
<comment type="caution">
    <text evidence="13">The sequence shown here is derived from an EMBL/GenBank/DDBJ whole genome shotgun (WGS) entry which is preliminary data.</text>
</comment>
<dbReference type="InterPro" id="IPR001873">
    <property type="entry name" value="ENaC"/>
</dbReference>
<name>A0A8X6PCJ2_NEPPI</name>
<evidence type="ECO:0000256" key="7">
    <source>
        <dbReference type="ARBA" id="ARBA00023053"/>
    </source>
</evidence>
<dbReference type="EMBL" id="BMAW01019488">
    <property type="protein sequence ID" value="GFT63653.1"/>
    <property type="molecule type" value="Genomic_DNA"/>
</dbReference>